<protein>
    <recommendedName>
        <fullName evidence="8">Fibronectin type-II domain-containing protein</fullName>
    </recommendedName>
</protein>
<dbReference type="Ensembl" id="ENSPMRT00000025141.1">
    <property type="protein sequence ID" value="ENSPMRP00000023692.1"/>
    <property type="gene ID" value="ENSPMRG00000015332.1"/>
</dbReference>
<reference evidence="9 10" key="1">
    <citation type="journal article" date="2019" name="Proc. Natl. Acad. Sci. U.S.A.">
        <title>Regulatory changes in pterin and carotenoid genes underlie balanced color polymorphisms in the wall lizard.</title>
        <authorList>
            <person name="Andrade P."/>
            <person name="Pinho C."/>
            <person name="Perez I de Lanuza G."/>
            <person name="Afonso S."/>
            <person name="Brejcha J."/>
            <person name="Rubin C.J."/>
            <person name="Wallerman O."/>
            <person name="Pereira P."/>
            <person name="Sabatino S.J."/>
            <person name="Bellati A."/>
            <person name="Pellitteri-Rosa D."/>
            <person name="Bosakova Z."/>
            <person name="Bunikis I."/>
            <person name="Carretero M.A."/>
            <person name="Feiner N."/>
            <person name="Marsik P."/>
            <person name="Pauperio F."/>
            <person name="Salvi D."/>
            <person name="Soler L."/>
            <person name="While G.M."/>
            <person name="Uller T."/>
            <person name="Font E."/>
            <person name="Andersson L."/>
            <person name="Carneiro M."/>
        </authorList>
    </citation>
    <scope>NUCLEOTIDE SEQUENCE</scope>
</reference>
<evidence type="ECO:0000256" key="3">
    <source>
        <dbReference type="ARBA" id="ARBA00022525"/>
    </source>
</evidence>
<feature type="domain" description="Fibronectin type-II" evidence="8">
    <location>
        <begin position="85"/>
        <end position="131"/>
    </location>
</feature>
<dbReference type="AlphaFoldDB" id="A0A670JL61"/>
<dbReference type="Gene3D" id="2.10.10.10">
    <property type="entry name" value="Fibronectin, type II, collagen-binding"/>
    <property type="match status" value="2"/>
</dbReference>
<feature type="disulfide bond" evidence="6">
    <location>
        <begin position="90"/>
        <end position="116"/>
    </location>
</feature>
<dbReference type="SMART" id="SM00059">
    <property type="entry name" value="FN2"/>
    <property type="match status" value="2"/>
</dbReference>
<keyword evidence="3" id="KW-0964">Secreted</keyword>
<feature type="domain" description="Fibronectin type-II" evidence="8">
    <location>
        <begin position="39"/>
        <end position="87"/>
    </location>
</feature>
<dbReference type="PROSITE" id="PS51092">
    <property type="entry name" value="FN2_2"/>
    <property type="match status" value="2"/>
</dbReference>
<dbReference type="GO" id="GO:0009986">
    <property type="term" value="C:cell surface"/>
    <property type="evidence" value="ECO:0007669"/>
    <property type="project" value="TreeGrafter"/>
</dbReference>
<feature type="disulfide bond" evidence="6">
    <location>
        <begin position="44"/>
        <end position="70"/>
    </location>
</feature>
<accession>A0A670JL61</accession>
<dbReference type="PANTHER" id="PTHR22918:SF1">
    <property type="entry name" value="FIBRONECTIN TYPE-II DOMAIN-CONTAINING PROTEIN"/>
    <property type="match status" value="1"/>
</dbReference>
<dbReference type="InterPro" id="IPR013806">
    <property type="entry name" value="Kringle-like"/>
</dbReference>
<dbReference type="PRINTS" id="PR00013">
    <property type="entry name" value="FNTYPEII"/>
</dbReference>
<evidence type="ECO:0000259" key="8">
    <source>
        <dbReference type="PROSITE" id="PS51092"/>
    </source>
</evidence>
<comment type="similarity">
    <text evidence="2">Belongs to the seminal plasma protein family.</text>
</comment>
<dbReference type="GO" id="GO:0005576">
    <property type="term" value="C:extracellular region"/>
    <property type="evidence" value="ECO:0007669"/>
    <property type="project" value="UniProtKB-SubCell"/>
</dbReference>
<dbReference type="FunFam" id="2.10.10.10:FF:000003">
    <property type="entry name" value="binder of sperm protein homolog 1"/>
    <property type="match status" value="2"/>
</dbReference>
<feature type="disulfide bond" evidence="6">
    <location>
        <begin position="104"/>
        <end position="131"/>
    </location>
</feature>
<evidence type="ECO:0000256" key="7">
    <source>
        <dbReference type="SAM" id="SignalP"/>
    </source>
</evidence>
<sequence length="131" mass="15038">AWQESSYFLLWQCSLTLVICSLRCKCGLTPTLSSPLLFYSETGCVFPFIYKGKPYESCTTLDKHEGKAWCATTPDYQTGLKWRFCNQLDCVFPFIFRGKSYDSCTKAGRSDKRSWCSLTSNADTDNRWILC</sequence>
<keyword evidence="10" id="KW-1185">Reference proteome</keyword>
<dbReference type="CDD" id="cd00062">
    <property type="entry name" value="FN2"/>
    <property type="match status" value="2"/>
</dbReference>
<dbReference type="GO" id="GO:0008201">
    <property type="term" value="F:heparin binding"/>
    <property type="evidence" value="ECO:0007669"/>
    <property type="project" value="TreeGrafter"/>
</dbReference>
<evidence type="ECO:0000313" key="9">
    <source>
        <dbReference type="Ensembl" id="ENSPMRP00000023692.1"/>
    </source>
</evidence>
<comment type="subcellular location">
    <subcellularLocation>
        <location evidence="1">Secreted</location>
    </subcellularLocation>
</comment>
<evidence type="ECO:0000256" key="5">
    <source>
        <dbReference type="ARBA" id="ARBA00023157"/>
    </source>
</evidence>
<dbReference type="SUPFAM" id="SSF57440">
    <property type="entry name" value="Kringle-like"/>
    <property type="match status" value="2"/>
</dbReference>
<dbReference type="InterPro" id="IPR000562">
    <property type="entry name" value="FN_type2_dom"/>
</dbReference>
<dbReference type="Pfam" id="PF00040">
    <property type="entry name" value="fn2"/>
    <property type="match status" value="2"/>
</dbReference>
<evidence type="ECO:0000256" key="6">
    <source>
        <dbReference type="PROSITE-ProRule" id="PRU00479"/>
    </source>
</evidence>
<dbReference type="PANTHER" id="PTHR22918">
    <property type="entry name" value="SEMINAL PLASMA PROTEIN"/>
    <property type="match status" value="1"/>
</dbReference>
<name>A0A670JL61_PODMU</name>
<evidence type="ECO:0000256" key="4">
    <source>
        <dbReference type="ARBA" id="ARBA00022737"/>
    </source>
</evidence>
<dbReference type="Proteomes" id="UP000472272">
    <property type="component" value="Chromosome 13"/>
</dbReference>
<evidence type="ECO:0000256" key="2">
    <source>
        <dbReference type="ARBA" id="ARBA00010011"/>
    </source>
</evidence>
<keyword evidence="4" id="KW-0677">Repeat</keyword>
<dbReference type="InterPro" id="IPR036943">
    <property type="entry name" value="FN_type2_sf"/>
</dbReference>
<reference evidence="9" key="3">
    <citation type="submission" date="2025-09" db="UniProtKB">
        <authorList>
            <consortium name="Ensembl"/>
        </authorList>
    </citation>
    <scope>IDENTIFICATION</scope>
</reference>
<keyword evidence="7" id="KW-0732">Signal</keyword>
<evidence type="ECO:0000256" key="1">
    <source>
        <dbReference type="ARBA" id="ARBA00004613"/>
    </source>
</evidence>
<evidence type="ECO:0000313" key="10">
    <source>
        <dbReference type="Proteomes" id="UP000472272"/>
    </source>
</evidence>
<dbReference type="InterPro" id="IPR051666">
    <property type="entry name" value="SP_Capacitation_Regulator"/>
</dbReference>
<reference evidence="9" key="2">
    <citation type="submission" date="2025-08" db="UniProtKB">
        <authorList>
            <consortium name="Ensembl"/>
        </authorList>
    </citation>
    <scope>IDENTIFICATION</scope>
</reference>
<dbReference type="OMA" id="CTKADSF"/>
<dbReference type="GeneTree" id="ENSGT00940000164580"/>
<dbReference type="GO" id="GO:0048240">
    <property type="term" value="P:sperm capacitation"/>
    <property type="evidence" value="ECO:0007669"/>
    <property type="project" value="TreeGrafter"/>
</dbReference>
<feature type="chain" id="PRO_5025334573" description="Fibronectin type-II domain-containing protein" evidence="7">
    <location>
        <begin position="21"/>
        <end position="131"/>
    </location>
</feature>
<proteinExistence type="inferred from homology"/>
<keyword evidence="5 6" id="KW-1015">Disulfide bond</keyword>
<feature type="signal peptide" evidence="7">
    <location>
        <begin position="1"/>
        <end position="20"/>
    </location>
</feature>
<organism evidence="9 10">
    <name type="scientific">Podarcis muralis</name>
    <name type="common">Wall lizard</name>
    <name type="synonym">Lacerta muralis</name>
    <dbReference type="NCBI Taxonomy" id="64176"/>
    <lineage>
        <taxon>Eukaryota</taxon>
        <taxon>Metazoa</taxon>
        <taxon>Chordata</taxon>
        <taxon>Craniata</taxon>
        <taxon>Vertebrata</taxon>
        <taxon>Euteleostomi</taxon>
        <taxon>Lepidosauria</taxon>
        <taxon>Squamata</taxon>
        <taxon>Bifurcata</taxon>
        <taxon>Unidentata</taxon>
        <taxon>Episquamata</taxon>
        <taxon>Laterata</taxon>
        <taxon>Lacertibaenia</taxon>
        <taxon>Lacertidae</taxon>
        <taxon>Podarcis</taxon>
    </lineage>
</organism>
<feature type="disulfide bond" evidence="6">
    <location>
        <begin position="58"/>
        <end position="85"/>
    </location>
</feature>